<evidence type="ECO:0000313" key="8">
    <source>
        <dbReference type="EMBL" id="CUP90400.1"/>
    </source>
</evidence>
<accession>A0A3E5G972</accession>
<evidence type="ECO:0000256" key="5">
    <source>
        <dbReference type="PROSITE-ProRule" id="PRU00339"/>
    </source>
</evidence>
<protein>
    <submittedName>
        <fullName evidence="8">Lipid A core-O-antigen ligase and related enzymes</fullName>
    </submittedName>
</protein>
<evidence type="ECO:0000256" key="6">
    <source>
        <dbReference type="SAM" id="Phobius"/>
    </source>
</evidence>
<dbReference type="Gene3D" id="1.25.40.10">
    <property type="entry name" value="Tetratricopeptide repeat domain"/>
    <property type="match status" value="1"/>
</dbReference>
<reference evidence="8 9" key="1">
    <citation type="submission" date="2015-09" db="EMBL/GenBank/DDBJ databases">
        <authorList>
            <consortium name="Pathogen Informatics"/>
        </authorList>
    </citation>
    <scope>NUCLEOTIDE SEQUENCE [LARGE SCALE GENOMIC DNA]</scope>
    <source>
        <strain evidence="8 9">2789STDY5834846</strain>
    </source>
</reference>
<dbReference type="Proteomes" id="UP000095606">
    <property type="component" value="Unassembled WGS sequence"/>
</dbReference>
<feature type="repeat" description="TPR" evidence="5">
    <location>
        <begin position="440"/>
        <end position="473"/>
    </location>
</feature>
<evidence type="ECO:0000313" key="9">
    <source>
        <dbReference type="Proteomes" id="UP000095606"/>
    </source>
</evidence>
<feature type="transmembrane region" description="Helical" evidence="6">
    <location>
        <begin position="183"/>
        <end position="202"/>
    </location>
</feature>
<organism evidence="8 9">
    <name type="scientific">Bacteroides faecis</name>
    <dbReference type="NCBI Taxonomy" id="674529"/>
    <lineage>
        <taxon>Bacteria</taxon>
        <taxon>Pseudomonadati</taxon>
        <taxon>Bacteroidota</taxon>
        <taxon>Bacteroidia</taxon>
        <taxon>Bacteroidales</taxon>
        <taxon>Bacteroidaceae</taxon>
        <taxon>Bacteroides</taxon>
    </lineage>
</organism>
<evidence type="ECO:0000256" key="1">
    <source>
        <dbReference type="ARBA" id="ARBA00004141"/>
    </source>
</evidence>
<dbReference type="InterPro" id="IPR019734">
    <property type="entry name" value="TPR_rpt"/>
</dbReference>
<dbReference type="Pfam" id="PF04932">
    <property type="entry name" value="Wzy_C"/>
    <property type="match status" value="1"/>
</dbReference>
<dbReference type="EMBL" id="CZAE01000020">
    <property type="protein sequence ID" value="CUP90400.1"/>
    <property type="molecule type" value="Genomic_DNA"/>
</dbReference>
<dbReference type="InterPro" id="IPR011990">
    <property type="entry name" value="TPR-like_helical_dom_sf"/>
</dbReference>
<feature type="transmembrane region" description="Helical" evidence="6">
    <location>
        <begin position="268"/>
        <end position="291"/>
    </location>
</feature>
<keyword evidence="8" id="KW-0436">Ligase</keyword>
<feature type="transmembrane region" description="Helical" evidence="6">
    <location>
        <begin position="352"/>
        <end position="373"/>
    </location>
</feature>
<dbReference type="InterPro" id="IPR007016">
    <property type="entry name" value="O-antigen_ligase-rel_domated"/>
</dbReference>
<evidence type="ECO:0000259" key="7">
    <source>
        <dbReference type="Pfam" id="PF04932"/>
    </source>
</evidence>
<dbReference type="PROSITE" id="PS50005">
    <property type="entry name" value="TPR"/>
    <property type="match status" value="1"/>
</dbReference>
<accession>A0A174S5F6</accession>
<dbReference type="PANTHER" id="PTHR37422">
    <property type="entry name" value="TEICHURONIC ACID BIOSYNTHESIS PROTEIN TUAE"/>
    <property type="match status" value="1"/>
</dbReference>
<dbReference type="PANTHER" id="PTHR37422:SF13">
    <property type="entry name" value="LIPOPOLYSACCHARIDE BIOSYNTHESIS PROTEIN PA4999-RELATED"/>
    <property type="match status" value="1"/>
</dbReference>
<evidence type="ECO:0000256" key="3">
    <source>
        <dbReference type="ARBA" id="ARBA00022989"/>
    </source>
</evidence>
<evidence type="ECO:0000256" key="2">
    <source>
        <dbReference type="ARBA" id="ARBA00022692"/>
    </source>
</evidence>
<dbReference type="AlphaFoldDB" id="A0A174S5F6"/>
<feature type="transmembrane region" description="Helical" evidence="6">
    <location>
        <begin position="63"/>
        <end position="82"/>
    </location>
</feature>
<feature type="transmembrane region" description="Helical" evidence="6">
    <location>
        <begin position="12"/>
        <end position="33"/>
    </location>
</feature>
<feature type="transmembrane region" description="Helical" evidence="6">
    <location>
        <begin position="130"/>
        <end position="148"/>
    </location>
</feature>
<feature type="transmembrane region" description="Helical" evidence="6">
    <location>
        <begin position="39"/>
        <end position="56"/>
    </location>
</feature>
<dbReference type="GO" id="GO:0016020">
    <property type="term" value="C:membrane"/>
    <property type="evidence" value="ECO:0007669"/>
    <property type="project" value="UniProtKB-SubCell"/>
</dbReference>
<comment type="subcellular location">
    <subcellularLocation>
        <location evidence="1">Membrane</location>
        <topology evidence="1">Multi-pass membrane protein</topology>
    </subcellularLocation>
</comment>
<evidence type="ECO:0000256" key="4">
    <source>
        <dbReference type="ARBA" id="ARBA00023136"/>
    </source>
</evidence>
<keyword evidence="3 6" id="KW-1133">Transmembrane helix</keyword>
<feature type="transmembrane region" description="Helical" evidence="6">
    <location>
        <begin position="102"/>
        <end position="121"/>
    </location>
</feature>
<sequence>MNNSVSRTMCIPVRVHDLFLILFCLLFIINRNIPIDISSLWRFSLLCIVYVISRIIPIRYYKFLFFILCFWGVVEVAFSMLQKALWLTSNHFDFTVTGTFGNPGPLGCLLAVSCLIPLYYIGKYLQDKKYNLVLLFLIIACFILFGIFQTGSRAALVSIFTGALFLFYPYLIKDGRSVLGSILVKILILLTIFVLVAAVYFLRKDSADGRFLIWYNTACMIKDYPFLGFGSGGWLANYMHYQADFFINNQDSTYAMLADNTFYPYNEFLYMMAEQGLVGMLLVLSIIYVLVNNKEVSPIDRVLKSLLVASLFFSFFSYPASIFSLCIVFTSIIGMLKSPIVKCIILSSFRVYVLASLFVVLVVGISSWSYSIYNKAYKRILVLANNEQTLDHCSDLNKLFPLFCYNPQLMYLYSQVCKGKCSLDQELSLLQAASKVAPTSDLYYKIGDIWRSKGDVYEAEKFYKLSISMIPHRITPKYRLFLLYIEQKDMDSAVKLGNIILRQPVKKEGTKILRMKIEVQEYLDRAYHNGFI</sequence>
<feature type="transmembrane region" description="Helical" evidence="6">
    <location>
        <begin position="303"/>
        <end position="332"/>
    </location>
</feature>
<feature type="domain" description="O-antigen ligase-related" evidence="7">
    <location>
        <begin position="140"/>
        <end position="284"/>
    </location>
</feature>
<dbReference type="SUPFAM" id="SSF48452">
    <property type="entry name" value="TPR-like"/>
    <property type="match status" value="1"/>
</dbReference>
<keyword evidence="2 6" id="KW-0812">Transmembrane</keyword>
<keyword evidence="4 6" id="KW-0472">Membrane</keyword>
<feature type="transmembrane region" description="Helical" evidence="6">
    <location>
        <begin position="154"/>
        <end position="171"/>
    </location>
</feature>
<dbReference type="GO" id="GO:0016874">
    <property type="term" value="F:ligase activity"/>
    <property type="evidence" value="ECO:0007669"/>
    <property type="project" value="UniProtKB-KW"/>
</dbReference>
<keyword evidence="5" id="KW-0802">TPR repeat</keyword>
<gene>
    <name evidence="8" type="ORF">ERS852461_03673</name>
</gene>
<dbReference type="InterPro" id="IPR051533">
    <property type="entry name" value="WaaL-like"/>
</dbReference>
<proteinExistence type="predicted"/>
<name>A0A174S5F6_9BACE</name>